<protein>
    <submittedName>
        <fullName evidence="4">Glutathione S-transferase</fullName>
    </submittedName>
</protein>
<dbReference type="Pfam" id="PF00043">
    <property type="entry name" value="GST_C"/>
    <property type="match status" value="1"/>
</dbReference>
<dbReference type="SFLD" id="SFLDG01151">
    <property type="entry name" value="Main.2:_Nu-like"/>
    <property type="match status" value="1"/>
</dbReference>
<evidence type="ECO:0000259" key="2">
    <source>
        <dbReference type="PROSITE" id="PS50404"/>
    </source>
</evidence>
<dbReference type="InterPro" id="IPR036249">
    <property type="entry name" value="Thioredoxin-like_sf"/>
</dbReference>
<dbReference type="PANTHER" id="PTHR44051:SF19">
    <property type="entry name" value="DISULFIDE-BOND OXIDOREDUCTASE YFCG"/>
    <property type="match status" value="1"/>
</dbReference>
<dbReference type="Gene3D" id="1.20.1050.10">
    <property type="match status" value="1"/>
</dbReference>
<feature type="domain" description="GST C-terminal" evidence="3">
    <location>
        <begin position="90"/>
        <end position="215"/>
    </location>
</feature>
<dbReference type="PROSITE" id="PS50405">
    <property type="entry name" value="GST_CTER"/>
    <property type="match status" value="1"/>
</dbReference>
<dbReference type="InterPro" id="IPR004046">
    <property type="entry name" value="GST_C"/>
</dbReference>
<dbReference type="InterPro" id="IPR004045">
    <property type="entry name" value="Glutathione_S-Trfase_N"/>
</dbReference>
<evidence type="ECO:0000313" key="4">
    <source>
        <dbReference type="EMBL" id="ANB76545.1"/>
    </source>
</evidence>
<dbReference type="InterPro" id="IPR036282">
    <property type="entry name" value="Glutathione-S-Trfase_C_sf"/>
</dbReference>
<dbReference type="PROSITE" id="PS50404">
    <property type="entry name" value="GST_NTER"/>
    <property type="match status" value="1"/>
</dbReference>
<name>A0A160FTM2_9BURK</name>
<dbReference type="CDD" id="cd03048">
    <property type="entry name" value="GST_N_Ure2p_like"/>
    <property type="match status" value="1"/>
</dbReference>
<gene>
    <name evidence="4" type="ORF">AYM40_30565</name>
</gene>
<accession>A0A160FTM2</accession>
<dbReference type="SFLD" id="SFLDG00358">
    <property type="entry name" value="Main_(cytGST)"/>
    <property type="match status" value="1"/>
</dbReference>
<evidence type="ECO:0000313" key="5">
    <source>
        <dbReference type="Proteomes" id="UP000076852"/>
    </source>
</evidence>
<comment type="similarity">
    <text evidence="1">Belongs to the GST superfamily.</text>
</comment>
<dbReference type="KEGG" id="buz:AYM40_30565"/>
<dbReference type="InterPro" id="IPR040079">
    <property type="entry name" value="Glutathione_S-Trfase"/>
</dbReference>
<evidence type="ECO:0000256" key="1">
    <source>
        <dbReference type="RuleBase" id="RU003494"/>
    </source>
</evidence>
<evidence type="ECO:0000259" key="3">
    <source>
        <dbReference type="PROSITE" id="PS50405"/>
    </source>
</evidence>
<dbReference type="Gene3D" id="3.40.30.10">
    <property type="entry name" value="Glutaredoxin"/>
    <property type="match status" value="1"/>
</dbReference>
<dbReference type="AlphaFoldDB" id="A0A160FTM2"/>
<dbReference type="PANTHER" id="PTHR44051">
    <property type="entry name" value="GLUTATHIONE S-TRANSFERASE-RELATED"/>
    <property type="match status" value="1"/>
</dbReference>
<dbReference type="Proteomes" id="UP000076852">
    <property type="component" value="Chromosome 2"/>
</dbReference>
<dbReference type="RefSeq" id="WP_063499761.1">
    <property type="nucleotide sequence ID" value="NZ_CP014579.1"/>
</dbReference>
<dbReference type="SUPFAM" id="SSF52833">
    <property type="entry name" value="Thioredoxin-like"/>
    <property type="match status" value="1"/>
</dbReference>
<dbReference type="SFLD" id="SFLDS00019">
    <property type="entry name" value="Glutathione_Transferase_(cytos"/>
    <property type="match status" value="1"/>
</dbReference>
<proteinExistence type="inferred from homology"/>
<dbReference type="OrthoDB" id="8772754at2"/>
<feature type="domain" description="GST N-terminal" evidence="2">
    <location>
        <begin position="1"/>
        <end position="87"/>
    </location>
</feature>
<dbReference type="SUPFAM" id="SSF47616">
    <property type="entry name" value="GST C-terminal domain-like"/>
    <property type="match status" value="1"/>
</dbReference>
<dbReference type="Pfam" id="PF02798">
    <property type="entry name" value="GST_N"/>
    <property type="match status" value="1"/>
</dbReference>
<dbReference type="GO" id="GO:0016740">
    <property type="term" value="F:transferase activity"/>
    <property type="evidence" value="ECO:0007669"/>
    <property type="project" value="UniProtKB-KW"/>
</dbReference>
<dbReference type="STRING" id="1804984.AYM40_30565"/>
<sequence length="215" mass="24547">MIDVYYWPTPNGLKIMIFLEESGLPYQTILVDLLAGEQHEQEFVKISPSGKMPAIVDNEPADGGKAVAIFESGAILLYLAEKSGLFIPTDVRGRREVVQWLFWQVGGLGPAGGLYHHFIATMQDSQIHTEDYFHQEVARLYGVLDHRLEISHFVAGDTYTIADMAIFPWVTVWRKQKQELTAFPNLLRWEEEVRRRPATIRTYLNASHLPGGRRH</sequence>
<keyword evidence="5" id="KW-1185">Reference proteome</keyword>
<dbReference type="EMBL" id="CP014579">
    <property type="protein sequence ID" value="ANB76545.1"/>
    <property type="molecule type" value="Genomic_DNA"/>
</dbReference>
<dbReference type="InterPro" id="IPR010987">
    <property type="entry name" value="Glutathione-S-Trfase_C-like"/>
</dbReference>
<keyword evidence="4" id="KW-0808">Transferase</keyword>
<organism evidence="4 5">
    <name type="scientific">Paraburkholderia phytofirmans OLGA172</name>
    <dbReference type="NCBI Taxonomy" id="1417228"/>
    <lineage>
        <taxon>Bacteria</taxon>
        <taxon>Pseudomonadati</taxon>
        <taxon>Pseudomonadota</taxon>
        <taxon>Betaproteobacteria</taxon>
        <taxon>Burkholderiales</taxon>
        <taxon>Burkholderiaceae</taxon>
        <taxon>Paraburkholderia</taxon>
    </lineage>
</organism>
<reference evidence="4 5" key="1">
    <citation type="journal article" date="2016" name="Gene">
        <title>PacBio SMRT assembly of a complex multi-replicon genome reveals chlorocatechol degradative operon in a region of genome plasticity.</title>
        <authorList>
            <person name="Ricker N."/>
            <person name="Shen S.Y."/>
            <person name="Goordial J."/>
            <person name="Jin S."/>
            <person name="Fulthorpe R.R."/>
        </authorList>
    </citation>
    <scope>NUCLEOTIDE SEQUENCE [LARGE SCALE GENOMIC DNA]</scope>
    <source>
        <strain evidence="4 5">OLGA172</strain>
    </source>
</reference>